<evidence type="ECO:0000256" key="5">
    <source>
        <dbReference type="PROSITE-ProRule" id="PRU01248"/>
    </source>
</evidence>
<dbReference type="InterPro" id="IPR044068">
    <property type="entry name" value="CB"/>
</dbReference>
<evidence type="ECO:0000313" key="9">
    <source>
        <dbReference type="Proteomes" id="UP000241507"/>
    </source>
</evidence>
<feature type="domain" description="Tyr recombinase" evidence="6">
    <location>
        <begin position="239"/>
        <end position="428"/>
    </location>
</feature>
<dbReference type="GO" id="GO:0006310">
    <property type="term" value="P:DNA recombination"/>
    <property type="evidence" value="ECO:0007669"/>
    <property type="project" value="UniProtKB-KW"/>
</dbReference>
<keyword evidence="3 5" id="KW-0238">DNA-binding</keyword>
<dbReference type="RefSeq" id="WP_107011524.1">
    <property type="nucleotide sequence ID" value="NZ_CP028136.1"/>
</dbReference>
<dbReference type="PANTHER" id="PTHR30349">
    <property type="entry name" value="PHAGE INTEGRASE-RELATED"/>
    <property type="match status" value="1"/>
</dbReference>
<dbReference type="PANTHER" id="PTHR30349:SF64">
    <property type="entry name" value="PROPHAGE INTEGRASE INTD-RELATED"/>
    <property type="match status" value="1"/>
</dbReference>
<gene>
    <name evidence="8" type="ORF">C7S20_05405</name>
</gene>
<dbReference type="EMBL" id="CP028136">
    <property type="protein sequence ID" value="AVR44746.1"/>
    <property type="molecule type" value="Genomic_DNA"/>
</dbReference>
<dbReference type="Pfam" id="PF00589">
    <property type="entry name" value="Phage_integrase"/>
    <property type="match status" value="1"/>
</dbReference>
<evidence type="ECO:0000256" key="3">
    <source>
        <dbReference type="ARBA" id="ARBA00023125"/>
    </source>
</evidence>
<proteinExistence type="inferred from homology"/>
<dbReference type="GO" id="GO:0015074">
    <property type="term" value="P:DNA integration"/>
    <property type="evidence" value="ECO:0007669"/>
    <property type="project" value="UniProtKB-KW"/>
</dbReference>
<dbReference type="Proteomes" id="UP000241507">
    <property type="component" value="Chromosome"/>
</dbReference>
<dbReference type="CDD" id="cd01185">
    <property type="entry name" value="INTN1_C_like"/>
    <property type="match status" value="1"/>
</dbReference>
<dbReference type="Gene3D" id="1.10.150.130">
    <property type="match status" value="1"/>
</dbReference>
<evidence type="ECO:0000259" key="7">
    <source>
        <dbReference type="PROSITE" id="PS51900"/>
    </source>
</evidence>
<evidence type="ECO:0000256" key="1">
    <source>
        <dbReference type="ARBA" id="ARBA00008857"/>
    </source>
</evidence>
<evidence type="ECO:0000256" key="2">
    <source>
        <dbReference type="ARBA" id="ARBA00022908"/>
    </source>
</evidence>
<dbReference type="OrthoDB" id="1493636at2"/>
<name>A0A2R3Z3A6_9FLAO</name>
<dbReference type="Pfam" id="PF13102">
    <property type="entry name" value="Phage_int_SAM_5"/>
    <property type="match status" value="1"/>
</dbReference>
<reference evidence="9" key="1">
    <citation type="submission" date="2018-03" db="EMBL/GenBank/DDBJ databases">
        <title>Gramella fulva sp. nov., isolated from a dry surface of tidal flat.</title>
        <authorList>
            <person name="Hwang S.H."/>
            <person name="Hwang W.M."/>
            <person name="Kang K."/>
            <person name="Ahn T.-Y."/>
        </authorList>
    </citation>
    <scope>NUCLEOTIDE SEQUENCE [LARGE SCALE GENOMIC DNA]</scope>
    <source>
        <strain evidence="9">SH35</strain>
    </source>
</reference>
<keyword evidence="2" id="KW-0229">DNA integration</keyword>
<dbReference type="Gene3D" id="1.10.443.10">
    <property type="entry name" value="Intergrase catalytic core"/>
    <property type="match status" value="1"/>
</dbReference>
<evidence type="ECO:0000313" key="8">
    <source>
        <dbReference type="EMBL" id="AVR44746.1"/>
    </source>
</evidence>
<organism evidence="8 9">
    <name type="scientific">Christiangramia fulva</name>
    <dbReference type="NCBI Taxonomy" id="2126553"/>
    <lineage>
        <taxon>Bacteria</taxon>
        <taxon>Pseudomonadati</taxon>
        <taxon>Bacteroidota</taxon>
        <taxon>Flavobacteriia</taxon>
        <taxon>Flavobacteriales</taxon>
        <taxon>Flavobacteriaceae</taxon>
        <taxon>Christiangramia</taxon>
    </lineage>
</organism>
<dbReference type="InterPro" id="IPR013762">
    <property type="entry name" value="Integrase-like_cat_sf"/>
</dbReference>
<dbReference type="InterPro" id="IPR025269">
    <property type="entry name" value="SAM-like_dom"/>
</dbReference>
<dbReference type="InterPro" id="IPR011010">
    <property type="entry name" value="DNA_brk_join_enz"/>
</dbReference>
<dbReference type="InterPro" id="IPR002104">
    <property type="entry name" value="Integrase_catalytic"/>
</dbReference>
<accession>A0A2R3Z3A6</accession>
<sequence>MTTVFKPRDSKGKGAKIQLIFNYGAGKRLRYSTGLAIENIKNWDHQKSRVKNVIAEPNKTVINNKLNELQSELEKEFVRLSVTENIDVKNGHLKKFCDKFFNKGSEDEQEHYELLPFYDWYMNTYAVNPLPATGRPLALSTIKAYRNSYKLMKRFASEKYELSYQKISKKFYYDFLDWLYSQDYSTSYVGTHIKILKTMMEAASQFGYHNNREYTKKFFKKPTAEIDNIFLDQTELNKIHLESLAQQRTIIKNNGLKLSGDLLERAKDIFLISAYTGLRISDAKRLKKQNIFTLDNKRYFQIHSQKTSIPLSIPIHPVVQEILDKRDGELPKGMPDQHINYALKEIGRIAGIDEEVEKTTTKGGQTRVEKYKKYELICTHTGRRSFCTNAYRAGVPSLDIMTISGHKTERSFMLYLKLGESQKAQKIGEHPFFN</sequence>
<keyword evidence="9" id="KW-1185">Reference proteome</keyword>
<dbReference type="InterPro" id="IPR050090">
    <property type="entry name" value="Tyrosine_recombinase_XerCD"/>
</dbReference>
<comment type="similarity">
    <text evidence="1">Belongs to the 'phage' integrase family.</text>
</comment>
<dbReference type="PROSITE" id="PS51900">
    <property type="entry name" value="CB"/>
    <property type="match status" value="1"/>
</dbReference>
<evidence type="ECO:0000259" key="6">
    <source>
        <dbReference type="PROSITE" id="PS51898"/>
    </source>
</evidence>
<dbReference type="GO" id="GO:0003677">
    <property type="term" value="F:DNA binding"/>
    <property type="evidence" value="ECO:0007669"/>
    <property type="project" value="UniProtKB-UniRule"/>
</dbReference>
<dbReference type="InterPro" id="IPR010998">
    <property type="entry name" value="Integrase_recombinase_N"/>
</dbReference>
<protein>
    <recommendedName>
        <fullName evidence="10">Tyr recombinase domain-containing protein</fullName>
    </recommendedName>
</protein>
<dbReference type="AlphaFoldDB" id="A0A2R3Z3A6"/>
<evidence type="ECO:0008006" key="10">
    <source>
        <dbReference type="Google" id="ProtNLM"/>
    </source>
</evidence>
<dbReference type="PROSITE" id="PS51898">
    <property type="entry name" value="TYR_RECOMBINASE"/>
    <property type="match status" value="1"/>
</dbReference>
<dbReference type="SUPFAM" id="SSF56349">
    <property type="entry name" value="DNA breaking-rejoining enzymes"/>
    <property type="match status" value="1"/>
</dbReference>
<keyword evidence="4" id="KW-0233">DNA recombination</keyword>
<feature type="domain" description="Core-binding (CB)" evidence="7">
    <location>
        <begin position="112"/>
        <end position="204"/>
    </location>
</feature>
<dbReference type="KEGG" id="grs:C7S20_05405"/>
<evidence type="ECO:0000256" key="4">
    <source>
        <dbReference type="ARBA" id="ARBA00023172"/>
    </source>
</evidence>